<dbReference type="GO" id="GO:1902884">
    <property type="term" value="P:positive regulation of response to oxidative stress"/>
    <property type="evidence" value="ECO:0007669"/>
    <property type="project" value="InterPro"/>
</dbReference>
<evidence type="ECO:0008006" key="4">
    <source>
        <dbReference type="Google" id="ProtNLM"/>
    </source>
</evidence>
<dbReference type="GO" id="GO:0050650">
    <property type="term" value="P:chondroitin sulfate proteoglycan biosynthetic process"/>
    <property type="evidence" value="ECO:0007669"/>
    <property type="project" value="InterPro"/>
</dbReference>
<proteinExistence type="predicted"/>
<dbReference type="Pfam" id="PF03567">
    <property type="entry name" value="Sulfotransfer_2"/>
    <property type="match status" value="1"/>
</dbReference>
<gene>
    <name evidence="2" type="primary">Acey_s0534.g3061</name>
    <name evidence="2" type="ORF">Y032_0534g3061</name>
</gene>
<sequence length="408" mass="47499">MSIPSSGRLFEERRYWLALFLVVAVVVSIAIAKTHRNGDDTFHFEQIYTDRVLYSKSGVLCTQPHVTLRIPAQTSRTKYTDPLTEEQLRYVNGERLVEKNAIVDNIEANNSDPLPPRKFAGITAASMCQSGMAKCLPPFVKFKKSHFLAAPDYHLIMCLIPKNLSTVMALIFCYLLREKEFISAGRNITTRIPDVGLCHGKNTFVRIDRMFQALNIKNMSEWKFAMVTRDPADRFLSGFIDRCIRVHEDCYGCGNNMTCFIEAEYRKAAEYAYDQNWDAKNLTRDDWHMFPQNWHCYLRDFQRNYEYIRYSSNPQETLLKHLKHLFKSQGVPESSIAYISESLQSGRTAHSTVMSSSRKFLEQRLRSSPYLMEMIVRLFYHDYTLLGYPLPNLDMADSQKPMQWWSTR</sequence>
<feature type="transmembrane region" description="Helical" evidence="1">
    <location>
        <begin position="153"/>
        <end position="176"/>
    </location>
</feature>
<keyword evidence="1" id="KW-0472">Membrane</keyword>
<dbReference type="GO" id="GO:0016020">
    <property type="term" value="C:membrane"/>
    <property type="evidence" value="ECO:0007669"/>
    <property type="project" value="InterPro"/>
</dbReference>
<dbReference type="InterPro" id="IPR005331">
    <property type="entry name" value="Sulfotransferase"/>
</dbReference>
<dbReference type="OrthoDB" id="408912at2759"/>
<dbReference type="EMBL" id="JARK01000134">
    <property type="protein sequence ID" value="EYC42348.1"/>
    <property type="molecule type" value="Genomic_DNA"/>
</dbReference>
<protein>
    <recommendedName>
        <fullName evidence="4">Sulfotransferase domain-containing protein</fullName>
    </recommendedName>
</protein>
<dbReference type="InterPro" id="IPR007669">
    <property type="entry name" value="Chst-1-like"/>
</dbReference>
<dbReference type="Proteomes" id="UP000024635">
    <property type="component" value="Unassembled WGS sequence"/>
</dbReference>
<feature type="transmembrane region" description="Helical" evidence="1">
    <location>
        <begin position="15"/>
        <end position="32"/>
    </location>
</feature>
<dbReference type="PANTHER" id="PTHR22900">
    <property type="entry name" value="PROTEIN CBG14245-RELATED"/>
    <property type="match status" value="1"/>
</dbReference>
<evidence type="ECO:0000313" key="2">
    <source>
        <dbReference type="EMBL" id="EYC42348.1"/>
    </source>
</evidence>
<dbReference type="GO" id="GO:0047756">
    <property type="term" value="F:chondroitin 4-sulfotransferase activity"/>
    <property type="evidence" value="ECO:0007669"/>
    <property type="project" value="InterPro"/>
</dbReference>
<dbReference type="PANTHER" id="PTHR22900:SF5">
    <property type="entry name" value="PROTEIN CBG14245"/>
    <property type="match status" value="1"/>
</dbReference>
<keyword evidence="1" id="KW-1133">Transmembrane helix</keyword>
<evidence type="ECO:0000313" key="3">
    <source>
        <dbReference type="Proteomes" id="UP000024635"/>
    </source>
</evidence>
<dbReference type="AlphaFoldDB" id="A0A016WTH8"/>
<dbReference type="STRING" id="53326.A0A016WTH8"/>
<organism evidence="2 3">
    <name type="scientific">Ancylostoma ceylanicum</name>
    <dbReference type="NCBI Taxonomy" id="53326"/>
    <lineage>
        <taxon>Eukaryota</taxon>
        <taxon>Metazoa</taxon>
        <taxon>Ecdysozoa</taxon>
        <taxon>Nematoda</taxon>
        <taxon>Chromadorea</taxon>
        <taxon>Rhabditida</taxon>
        <taxon>Rhabditina</taxon>
        <taxon>Rhabditomorpha</taxon>
        <taxon>Strongyloidea</taxon>
        <taxon>Ancylostomatidae</taxon>
        <taxon>Ancylostomatinae</taxon>
        <taxon>Ancylostoma</taxon>
    </lineage>
</organism>
<name>A0A016WTH8_9BILA</name>
<reference evidence="3" key="1">
    <citation type="journal article" date="2015" name="Nat. Genet.">
        <title>The genome and transcriptome of the zoonotic hookworm Ancylostoma ceylanicum identify infection-specific gene families.</title>
        <authorList>
            <person name="Schwarz E.M."/>
            <person name="Hu Y."/>
            <person name="Antoshechkin I."/>
            <person name="Miller M.M."/>
            <person name="Sternberg P.W."/>
            <person name="Aroian R.V."/>
        </authorList>
    </citation>
    <scope>NUCLEOTIDE SEQUENCE</scope>
    <source>
        <strain evidence="3">HY135</strain>
    </source>
</reference>
<keyword evidence="1" id="KW-0812">Transmembrane</keyword>
<evidence type="ECO:0000256" key="1">
    <source>
        <dbReference type="SAM" id="Phobius"/>
    </source>
</evidence>
<keyword evidence="3" id="KW-1185">Reference proteome</keyword>
<accession>A0A016WTH8</accession>
<comment type="caution">
    <text evidence="2">The sequence shown here is derived from an EMBL/GenBank/DDBJ whole genome shotgun (WGS) entry which is preliminary data.</text>
</comment>